<keyword evidence="4 7" id="KW-0315">Glutamine amidotransferase</keyword>
<keyword evidence="3 7" id="KW-0663">Pyridoxal phosphate</keyword>
<feature type="binding site" evidence="7">
    <location>
        <begin position="139"/>
        <end position="140"/>
    </location>
    <ligand>
        <name>L-glutamine</name>
        <dbReference type="ChEBI" id="CHEBI:58359"/>
    </ligand>
</feature>
<dbReference type="PROSITE" id="PS51273">
    <property type="entry name" value="GATASE_TYPE_1"/>
    <property type="match status" value="1"/>
</dbReference>
<evidence type="ECO:0000256" key="4">
    <source>
        <dbReference type="ARBA" id="ARBA00022962"/>
    </source>
</evidence>
<dbReference type="InterPro" id="IPR029062">
    <property type="entry name" value="Class_I_gatase-like"/>
</dbReference>
<name>A0ABN2GJ18_9ACTN</name>
<sequence length="208" mass="22090">MTVPRIGVLALQGDVVDHMRALEAAGAEAAPVRRPAELDAVDGLVIPGGESTTMSKLLDIFDMFDPVKKRLDEGMPAFGSCAGMIMLADEVLDGRPDQRSFGAIPMTVRRNAFGRQVDSFETEVGIEGVDGGPFKAVFIRAPWVERVGDGVEVLATVESRAENGGQGPDAPGGRIVAVRAGACLATSFHPEVTPDARVHQYFVDMVRG</sequence>
<dbReference type="EC" id="4.3.3.6" evidence="7"/>
<evidence type="ECO:0000256" key="3">
    <source>
        <dbReference type="ARBA" id="ARBA00022898"/>
    </source>
</evidence>
<feature type="active site" description="Nucleophile" evidence="7">
    <location>
        <position position="81"/>
    </location>
</feature>
<comment type="catalytic activity">
    <reaction evidence="7">
        <text>aldehydo-D-ribose 5-phosphate + D-glyceraldehyde 3-phosphate + L-glutamine = pyridoxal 5'-phosphate + L-glutamate + phosphate + 3 H2O + H(+)</text>
        <dbReference type="Rhea" id="RHEA:31507"/>
        <dbReference type="ChEBI" id="CHEBI:15377"/>
        <dbReference type="ChEBI" id="CHEBI:15378"/>
        <dbReference type="ChEBI" id="CHEBI:29985"/>
        <dbReference type="ChEBI" id="CHEBI:43474"/>
        <dbReference type="ChEBI" id="CHEBI:58273"/>
        <dbReference type="ChEBI" id="CHEBI:58359"/>
        <dbReference type="ChEBI" id="CHEBI:59776"/>
        <dbReference type="ChEBI" id="CHEBI:597326"/>
        <dbReference type="EC" id="4.3.3.6"/>
    </reaction>
</comment>
<keyword evidence="2 7" id="KW-0378">Hydrolase</keyword>
<dbReference type="EMBL" id="BAAAQF010000005">
    <property type="protein sequence ID" value="GAA1672069.1"/>
    <property type="molecule type" value="Genomic_DNA"/>
</dbReference>
<dbReference type="PANTHER" id="PTHR31559:SF0">
    <property type="entry name" value="PYRIDOXAL 5'-PHOSPHATE SYNTHASE SUBUNIT SNO1-RELATED"/>
    <property type="match status" value="1"/>
</dbReference>
<dbReference type="CDD" id="cd01749">
    <property type="entry name" value="GATase1_PB"/>
    <property type="match status" value="1"/>
</dbReference>
<reference evidence="8 9" key="1">
    <citation type="journal article" date="2019" name="Int. J. Syst. Evol. Microbiol.">
        <title>The Global Catalogue of Microorganisms (GCM) 10K type strain sequencing project: providing services to taxonomists for standard genome sequencing and annotation.</title>
        <authorList>
            <consortium name="The Broad Institute Genomics Platform"/>
            <consortium name="The Broad Institute Genome Sequencing Center for Infectious Disease"/>
            <person name="Wu L."/>
            <person name="Ma J."/>
        </authorList>
    </citation>
    <scope>NUCLEOTIDE SEQUENCE [LARGE SCALE GENOMIC DNA]</scope>
    <source>
        <strain evidence="8 9">JCM 16001</strain>
    </source>
</reference>
<dbReference type="Proteomes" id="UP001499851">
    <property type="component" value="Unassembled WGS sequence"/>
</dbReference>
<evidence type="ECO:0000256" key="6">
    <source>
        <dbReference type="ARBA" id="ARBA00049534"/>
    </source>
</evidence>
<gene>
    <name evidence="7 8" type="primary">pdxT</name>
    <name evidence="8" type="ORF">GCM10009830_17780</name>
</gene>
<dbReference type="PROSITE" id="PS51130">
    <property type="entry name" value="PDXT_SNO_2"/>
    <property type="match status" value="1"/>
</dbReference>
<dbReference type="PANTHER" id="PTHR31559">
    <property type="entry name" value="PYRIDOXAL 5'-PHOSPHATE SYNTHASE SUBUNIT SNO"/>
    <property type="match status" value="1"/>
</dbReference>
<protein>
    <recommendedName>
        <fullName evidence="7">Pyridoxal 5'-phosphate synthase subunit PdxT</fullName>
        <ecNumber evidence="7">4.3.3.6</ecNumber>
    </recommendedName>
    <alternativeName>
        <fullName evidence="7">Pdx2</fullName>
    </alternativeName>
    <alternativeName>
        <fullName evidence="7">Pyridoxal 5'-phosphate synthase glutaminase subunit</fullName>
        <ecNumber evidence="7">3.5.1.2</ecNumber>
    </alternativeName>
</protein>
<evidence type="ECO:0000313" key="9">
    <source>
        <dbReference type="Proteomes" id="UP001499851"/>
    </source>
</evidence>
<comment type="caution">
    <text evidence="8">The sequence shown here is derived from an EMBL/GenBank/DDBJ whole genome shotgun (WGS) entry which is preliminary data.</text>
</comment>
<evidence type="ECO:0000256" key="2">
    <source>
        <dbReference type="ARBA" id="ARBA00022801"/>
    </source>
</evidence>
<feature type="binding site" evidence="7">
    <location>
        <begin position="49"/>
        <end position="51"/>
    </location>
    <ligand>
        <name>L-glutamine</name>
        <dbReference type="ChEBI" id="CHEBI:58359"/>
    </ligand>
</feature>
<feature type="binding site" evidence="7">
    <location>
        <position position="110"/>
    </location>
    <ligand>
        <name>L-glutamine</name>
        <dbReference type="ChEBI" id="CHEBI:58359"/>
    </ligand>
</feature>
<keyword evidence="9" id="KW-1185">Reference proteome</keyword>
<dbReference type="NCBIfam" id="TIGR03800">
    <property type="entry name" value="PLP_synth_Pdx2"/>
    <property type="match status" value="1"/>
</dbReference>
<dbReference type="Pfam" id="PF01174">
    <property type="entry name" value="SNO"/>
    <property type="match status" value="1"/>
</dbReference>
<accession>A0ABN2GJ18</accession>
<comment type="function">
    <text evidence="7">Catalyzes the hydrolysis of glutamine to glutamate and ammonia as part of the biosynthesis of pyridoxal 5'-phosphate. The resulting ammonia molecule is channeled to the active site of PdxS.</text>
</comment>
<comment type="similarity">
    <text evidence="1 7">Belongs to the glutaminase PdxT/SNO family.</text>
</comment>
<organism evidence="8 9">
    <name type="scientific">Glycomyces endophyticus</name>
    <dbReference type="NCBI Taxonomy" id="480996"/>
    <lineage>
        <taxon>Bacteria</taxon>
        <taxon>Bacillati</taxon>
        <taxon>Actinomycetota</taxon>
        <taxon>Actinomycetes</taxon>
        <taxon>Glycomycetales</taxon>
        <taxon>Glycomycetaceae</taxon>
        <taxon>Glycomyces</taxon>
    </lineage>
</organism>
<feature type="active site" description="Charge relay system" evidence="7">
    <location>
        <position position="191"/>
    </location>
</feature>
<dbReference type="Gene3D" id="3.40.50.880">
    <property type="match status" value="1"/>
</dbReference>
<dbReference type="PIRSF" id="PIRSF005639">
    <property type="entry name" value="Glut_amidoT_SNO"/>
    <property type="match status" value="1"/>
</dbReference>
<dbReference type="HAMAP" id="MF_01615">
    <property type="entry name" value="PdxT"/>
    <property type="match status" value="1"/>
</dbReference>
<evidence type="ECO:0000256" key="7">
    <source>
        <dbReference type="HAMAP-Rule" id="MF_01615"/>
    </source>
</evidence>
<dbReference type="RefSeq" id="WP_344484637.1">
    <property type="nucleotide sequence ID" value="NZ_BAAAQF010000005.1"/>
</dbReference>
<dbReference type="InterPro" id="IPR002161">
    <property type="entry name" value="PdxT/SNO"/>
</dbReference>
<evidence type="ECO:0000313" key="8">
    <source>
        <dbReference type="EMBL" id="GAA1672069.1"/>
    </source>
</evidence>
<dbReference type="PROSITE" id="PS01236">
    <property type="entry name" value="PDXT_SNO_1"/>
    <property type="match status" value="1"/>
</dbReference>
<feature type="active site" description="Charge relay system" evidence="7">
    <location>
        <position position="189"/>
    </location>
</feature>
<comment type="pathway">
    <text evidence="7">Cofactor biosynthesis; pyridoxal 5'-phosphate biosynthesis.</text>
</comment>
<comment type="subunit">
    <text evidence="7">In the presence of PdxS, forms a dodecamer of heterodimers. Only shows activity in the heterodimer.</text>
</comment>
<dbReference type="SUPFAM" id="SSF52317">
    <property type="entry name" value="Class I glutamine amidotransferase-like"/>
    <property type="match status" value="1"/>
</dbReference>
<proteinExistence type="inferred from homology"/>
<comment type="catalytic activity">
    <reaction evidence="6 7">
        <text>L-glutamine + H2O = L-glutamate + NH4(+)</text>
        <dbReference type="Rhea" id="RHEA:15889"/>
        <dbReference type="ChEBI" id="CHEBI:15377"/>
        <dbReference type="ChEBI" id="CHEBI:28938"/>
        <dbReference type="ChEBI" id="CHEBI:29985"/>
        <dbReference type="ChEBI" id="CHEBI:58359"/>
        <dbReference type="EC" id="3.5.1.2"/>
    </reaction>
</comment>
<dbReference type="EC" id="3.5.1.2" evidence="7"/>
<dbReference type="InterPro" id="IPR021196">
    <property type="entry name" value="PdxT/SNO_CS"/>
</dbReference>
<keyword evidence="5 7" id="KW-0456">Lyase</keyword>
<evidence type="ECO:0000256" key="1">
    <source>
        <dbReference type="ARBA" id="ARBA00008345"/>
    </source>
</evidence>
<evidence type="ECO:0000256" key="5">
    <source>
        <dbReference type="ARBA" id="ARBA00023239"/>
    </source>
</evidence>